<dbReference type="InterPro" id="IPR001138">
    <property type="entry name" value="Zn2Cys6_DnaBD"/>
</dbReference>
<sequence>MLLAGESMSDTQHSTNPHQLQHGQLLLDPIAPHCMYHEQDVGSLHESSPAVLERNAFQDFTFSYAGTNQSDMMDMPDGSFTNNIDVDFTRHPAWSSNRLPVTHHRSVVPGPSDSDFYLDASRHGQSSEVIDGDYGERNTPTENSFEDTGTDEFGLPGNSRAEVTYHGGTRGDDKSSAPPAWSELKTKAGKDRKRLPLACIACRRKKIRCSGEKPACKHCFRSRIPCVYKVTTRKAAPRTDYMAMLDKRLKRMEDRIIKIIPKPDQAATSFVTRAIVKPAILGSSSGNKSSYKKRGAENAFGTDLDFWAKTSVTMASFRGSDGVKEIPVLAAGSISDEDLLLLEGIDALPSKDVQEHLAEIFFDNVYGQPYQLLHKPSYMRKLKNNTLPPVLVLSVCAVAARFAPQSTIVGTVRPFLRGEEWASHARDICTRRYEWPNVTVLTCLLILGLHEFGTCHGGRSWALGGQAIRMAFALQLHKDLKEDTDKYGHKSPLSFIDQEIRRRIMWACFLMDRFNSSGSDRPMFIKEESIDIQLPVKESYFQLDIPAQTEPLAGLIGQPESHGDGQEGNMGVAAYIIRAIAIWGRIVTHLYHGGKHMDEFPLCHEQSTYAKLVQQIDDLQRNLPERLQYTIDNLNLHATENTAGQFVLMHLSIQQNVMFLHKAAMTWVASNGGEDAHSEFLSRASARTVTAANSISEILKDAEQNKCIVTAPFAGYCAFSATNILIFGMFSGNAAAKAATEINAGINIRFLRKLMRYWGMFYWMVENIRARYRDAVEAANSGKSCAQGTGEWLTLQYADWFNRYPHGVVSDHDVVEPIAKQIDERGGDAVLEQKPEMQSVGEYFTSLASPPPSTEGGTTAHGSANSQRQMTMKSSECLRNPAKKSRRISDASMVQSDNGSLKKSGRRPASGQPCTTIGGQTAVSASAGYHSVSLPNVRNQPYAAISPMSPVQPSPYSLMGLGQHSFYGQDVLQMDNASQQGAADLPRNIDARVPFGCGLSGEQNMMMDSGVLNWQAKHIIDNKLLHQNQQAIEMNSGLPPARPLHDQGQIGADGLVELNGGSLPAGWFMPFNNINHRIDFRDACFSKDGEVISNGIIDPFHNSMLRTNGIGVHQTMNGVRDTL</sequence>
<dbReference type="Gene3D" id="4.10.240.10">
    <property type="entry name" value="Zn(2)-C6 fungal-type DNA-binding domain"/>
    <property type="match status" value="1"/>
</dbReference>
<dbReference type="InterPro" id="IPR036864">
    <property type="entry name" value="Zn2-C6_fun-type_DNA-bd_sf"/>
</dbReference>
<dbReference type="GO" id="GO:0008270">
    <property type="term" value="F:zinc ion binding"/>
    <property type="evidence" value="ECO:0007669"/>
    <property type="project" value="InterPro"/>
</dbReference>
<protein>
    <recommendedName>
        <fullName evidence="8">Zn(2)-C6 fungal-type domain-containing protein</fullName>
    </recommendedName>
</protein>
<dbReference type="PROSITE" id="PS50048">
    <property type="entry name" value="ZN2_CY6_FUNGAL_2"/>
    <property type="match status" value="1"/>
</dbReference>
<dbReference type="SMART" id="SM00066">
    <property type="entry name" value="GAL4"/>
    <property type="match status" value="1"/>
</dbReference>
<feature type="region of interest" description="Disordered" evidence="7">
    <location>
        <begin position="127"/>
        <end position="157"/>
    </location>
</feature>
<gene>
    <name evidence="10" type="ORF">E4U56_005510</name>
    <name evidence="9" type="ORF">E4U57_007378</name>
</gene>
<evidence type="ECO:0000259" key="8">
    <source>
        <dbReference type="PROSITE" id="PS50048"/>
    </source>
</evidence>
<dbReference type="EMBL" id="SRPR01000074">
    <property type="protein sequence ID" value="KAG5961973.1"/>
    <property type="molecule type" value="Genomic_DNA"/>
</dbReference>
<evidence type="ECO:0000313" key="11">
    <source>
        <dbReference type="Proteomes" id="UP000742024"/>
    </source>
</evidence>
<evidence type="ECO:0000313" key="9">
    <source>
        <dbReference type="EMBL" id="KAG5961973.1"/>
    </source>
</evidence>
<feature type="compositionally biased region" description="Polar residues" evidence="7">
    <location>
        <begin position="855"/>
        <end position="874"/>
    </location>
</feature>
<evidence type="ECO:0000256" key="2">
    <source>
        <dbReference type="ARBA" id="ARBA00022723"/>
    </source>
</evidence>
<dbReference type="CDD" id="cd00067">
    <property type="entry name" value="GAL4"/>
    <property type="match status" value="1"/>
</dbReference>
<keyword evidence="5" id="KW-0804">Transcription</keyword>
<dbReference type="Proteomes" id="UP000742024">
    <property type="component" value="Unassembled WGS sequence"/>
</dbReference>
<dbReference type="PRINTS" id="PR00755">
    <property type="entry name" value="AFLATOXINBRP"/>
</dbReference>
<dbReference type="Pfam" id="PF04082">
    <property type="entry name" value="Fungal_trans"/>
    <property type="match status" value="1"/>
</dbReference>
<comment type="subcellular location">
    <subcellularLocation>
        <location evidence="1">Nucleus</location>
    </subcellularLocation>
</comment>
<evidence type="ECO:0000256" key="1">
    <source>
        <dbReference type="ARBA" id="ARBA00004123"/>
    </source>
</evidence>
<evidence type="ECO:0000256" key="7">
    <source>
        <dbReference type="SAM" id="MobiDB-lite"/>
    </source>
</evidence>
<dbReference type="GO" id="GO:0003677">
    <property type="term" value="F:DNA binding"/>
    <property type="evidence" value="ECO:0007669"/>
    <property type="project" value="InterPro"/>
</dbReference>
<dbReference type="InterPro" id="IPR007219">
    <property type="entry name" value="XnlR_reg_dom"/>
</dbReference>
<dbReference type="AlphaFoldDB" id="A0A9P7SSX3"/>
<name>A0A9P7SSX3_9HYPO</name>
<evidence type="ECO:0000313" key="12">
    <source>
        <dbReference type="Proteomes" id="UP000784919"/>
    </source>
</evidence>
<keyword evidence="11" id="KW-1185">Reference proteome</keyword>
<feature type="domain" description="Zn(2)-C6 fungal-type" evidence="8">
    <location>
        <begin position="198"/>
        <end position="228"/>
    </location>
</feature>
<evidence type="ECO:0000256" key="3">
    <source>
        <dbReference type="ARBA" id="ARBA00023015"/>
    </source>
</evidence>
<accession>A0A9P7SSX3</accession>
<dbReference type="OrthoDB" id="39175at2759"/>
<keyword evidence="3" id="KW-0805">Transcription regulation</keyword>
<proteinExistence type="predicted"/>
<evidence type="ECO:0000256" key="6">
    <source>
        <dbReference type="ARBA" id="ARBA00023242"/>
    </source>
</evidence>
<dbReference type="SMART" id="SM00906">
    <property type="entry name" value="Fungal_trans"/>
    <property type="match status" value="1"/>
</dbReference>
<keyword evidence="6" id="KW-0539">Nucleus</keyword>
<feature type="compositionally biased region" description="Polar residues" evidence="7">
    <location>
        <begin position="892"/>
        <end position="901"/>
    </location>
</feature>
<organism evidence="10 12">
    <name type="scientific">Claviceps arundinis</name>
    <dbReference type="NCBI Taxonomy" id="1623583"/>
    <lineage>
        <taxon>Eukaryota</taxon>
        <taxon>Fungi</taxon>
        <taxon>Dikarya</taxon>
        <taxon>Ascomycota</taxon>
        <taxon>Pezizomycotina</taxon>
        <taxon>Sordariomycetes</taxon>
        <taxon>Hypocreomycetidae</taxon>
        <taxon>Hypocreales</taxon>
        <taxon>Clavicipitaceae</taxon>
        <taxon>Claviceps</taxon>
    </lineage>
</organism>
<comment type="caution">
    <text evidence="10">The sequence shown here is derived from an EMBL/GenBank/DDBJ whole genome shotgun (WGS) entry which is preliminary data.</text>
</comment>
<dbReference type="Proteomes" id="UP000784919">
    <property type="component" value="Unassembled WGS sequence"/>
</dbReference>
<evidence type="ECO:0000313" key="10">
    <source>
        <dbReference type="EMBL" id="KAG5978032.1"/>
    </source>
</evidence>
<dbReference type="GO" id="GO:0000981">
    <property type="term" value="F:DNA-binding transcription factor activity, RNA polymerase II-specific"/>
    <property type="evidence" value="ECO:0007669"/>
    <property type="project" value="InterPro"/>
</dbReference>
<dbReference type="GO" id="GO:0006351">
    <property type="term" value="P:DNA-templated transcription"/>
    <property type="evidence" value="ECO:0007669"/>
    <property type="project" value="InterPro"/>
</dbReference>
<dbReference type="PROSITE" id="PS00463">
    <property type="entry name" value="ZN2_CY6_FUNGAL_1"/>
    <property type="match status" value="1"/>
</dbReference>
<reference evidence="10 11" key="1">
    <citation type="journal article" date="2020" name="bioRxiv">
        <title>Whole genome comparisons of ergot fungi reveals the divergence and evolution of species within the genus Claviceps are the result of varying mechanisms driving genome evolution and host range expansion.</title>
        <authorList>
            <person name="Wyka S.A."/>
            <person name="Mondo S.J."/>
            <person name="Liu M."/>
            <person name="Dettman J."/>
            <person name="Nalam V."/>
            <person name="Broders K.D."/>
        </authorList>
    </citation>
    <scope>NUCLEOTIDE SEQUENCE</scope>
    <source>
        <strain evidence="10">CCC 1102</strain>
        <strain evidence="9 11">LM583</strain>
    </source>
</reference>
<feature type="region of interest" description="Disordered" evidence="7">
    <location>
        <begin position="844"/>
        <end position="918"/>
    </location>
</feature>
<keyword evidence="2" id="KW-0479">Metal-binding</keyword>
<dbReference type="CDD" id="cd12148">
    <property type="entry name" value="fungal_TF_MHR"/>
    <property type="match status" value="1"/>
</dbReference>
<dbReference type="SUPFAM" id="SSF57701">
    <property type="entry name" value="Zn2/Cys6 DNA-binding domain"/>
    <property type="match status" value="1"/>
</dbReference>
<dbReference type="PANTHER" id="PTHR47338:SF27">
    <property type="entry name" value="ZN(II)2CYS6 TRANSCRIPTION FACTOR (EUROFUNG)"/>
    <property type="match status" value="1"/>
</dbReference>
<dbReference type="EMBL" id="SRPS01000004">
    <property type="protein sequence ID" value="KAG5978032.1"/>
    <property type="molecule type" value="Genomic_DNA"/>
</dbReference>
<dbReference type="PANTHER" id="PTHR47338">
    <property type="entry name" value="ZN(II)2CYS6 TRANSCRIPTION FACTOR (EUROFUNG)-RELATED"/>
    <property type="match status" value="1"/>
</dbReference>
<dbReference type="GO" id="GO:0005634">
    <property type="term" value="C:nucleus"/>
    <property type="evidence" value="ECO:0007669"/>
    <property type="project" value="UniProtKB-SubCell"/>
</dbReference>
<evidence type="ECO:0000256" key="5">
    <source>
        <dbReference type="ARBA" id="ARBA00023163"/>
    </source>
</evidence>
<evidence type="ECO:0000256" key="4">
    <source>
        <dbReference type="ARBA" id="ARBA00023026"/>
    </source>
</evidence>
<dbReference type="Pfam" id="PF00172">
    <property type="entry name" value="Zn_clus"/>
    <property type="match status" value="1"/>
</dbReference>
<dbReference type="InterPro" id="IPR050815">
    <property type="entry name" value="TF_fung"/>
</dbReference>
<keyword evidence="4" id="KW-0843">Virulence</keyword>